<gene>
    <name evidence="2" type="ORF">NRE15_06235</name>
</gene>
<dbReference type="RefSeq" id="WP_313794728.1">
    <property type="nucleotide sequence ID" value="NZ_CP102453.1"/>
</dbReference>
<proteinExistence type="predicted"/>
<dbReference type="PANTHER" id="PTHR36836:SF1">
    <property type="entry name" value="COLANIC ACID BIOSYNTHESIS PROTEIN WCAK"/>
    <property type="match status" value="1"/>
</dbReference>
<dbReference type="EMBL" id="CP102453">
    <property type="protein sequence ID" value="UUX35238.1"/>
    <property type="molecule type" value="Genomic_DNA"/>
</dbReference>
<evidence type="ECO:0000313" key="3">
    <source>
        <dbReference type="Proteomes" id="UP001315967"/>
    </source>
</evidence>
<feature type="domain" description="Polysaccharide pyruvyl transferase" evidence="1">
    <location>
        <begin position="62"/>
        <end position="306"/>
    </location>
</feature>
<dbReference type="PANTHER" id="PTHR36836">
    <property type="entry name" value="COLANIC ACID BIOSYNTHESIS PROTEIN WCAK"/>
    <property type="match status" value="1"/>
</dbReference>
<dbReference type="Pfam" id="PF04230">
    <property type="entry name" value="PS_pyruv_trans"/>
    <property type="match status" value="1"/>
</dbReference>
<accession>A0ABY5P9X8</accession>
<name>A0ABY5P9X8_9LACT</name>
<evidence type="ECO:0000313" key="2">
    <source>
        <dbReference type="EMBL" id="UUX35238.1"/>
    </source>
</evidence>
<keyword evidence="2" id="KW-0808">Transferase</keyword>
<dbReference type="GO" id="GO:0016740">
    <property type="term" value="F:transferase activity"/>
    <property type="evidence" value="ECO:0007669"/>
    <property type="project" value="UniProtKB-KW"/>
</dbReference>
<dbReference type="Proteomes" id="UP001315967">
    <property type="component" value="Chromosome"/>
</dbReference>
<organism evidence="2 3">
    <name type="scientific">Fundicoccus culcitae</name>
    <dbReference type="NCBI Taxonomy" id="2969821"/>
    <lineage>
        <taxon>Bacteria</taxon>
        <taxon>Bacillati</taxon>
        <taxon>Bacillota</taxon>
        <taxon>Bacilli</taxon>
        <taxon>Lactobacillales</taxon>
        <taxon>Aerococcaceae</taxon>
        <taxon>Fundicoccus</taxon>
    </lineage>
</organism>
<keyword evidence="3" id="KW-1185">Reference proteome</keyword>
<dbReference type="InterPro" id="IPR007345">
    <property type="entry name" value="Polysacch_pyruvyl_Trfase"/>
</dbReference>
<evidence type="ECO:0000259" key="1">
    <source>
        <dbReference type="Pfam" id="PF04230"/>
    </source>
</evidence>
<sequence>MGQIKKIIKNIIPNSAQKKLRIINSKYSKVKLNKTFDPIISELKSTKNQKRIILIGTAIYGNIGDHAISIAGTKFIKKEFPNVNLIEIPISLYEYKSDIINRNINQHDLIIINGGGYLGTLWETGQEISNSIIINNPNNRIIIFPQTMYYKEDSENLIKEHKKIIADHPNVSLIVRDKKSYDFVSEKEFEFKKVILTPDIVTYIDGNKYKNNKNKIIFVLRKDHEKVDYKKDIEELKSHFIELGYEEDDFEYTDSVVEGYYNLYNRDALVEEYLKMIGQASFVISDRLHGMILAAICGIPVIALDNVSNKVYGAYEWFSSFDYVLYFKDKNIYQKIDEINESKSSYNYDSSKFANKHQEIKKLVELEYNDLKI</sequence>
<reference evidence="2 3" key="1">
    <citation type="submission" date="2022-08" db="EMBL/GenBank/DDBJ databases">
        <title>Aerococcaceae sp. nov isolated from spoiled eye mask.</title>
        <authorList>
            <person name="Zhou G."/>
            <person name="Xie X.-B."/>
            <person name="Shi Q.-S."/>
            <person name="Wang Y.-S."/>
            <person name="Wen X."/>
            <person name="Peng H."/>
            <person name="Yang X.-J."/>
            <person name="Tao H.-B."/>
            <person name="Huang X.-M."/>
        </authorList>
    </citation>
    <scope>NUCLEOTIDE SEQUENCE [LARGE SCALE GENOMIC DNA]</scope>
    <source>
        <strain evidence="3">DM20194951</strain>
    </source>
</reference>
<protein>
    <submittedName>
        <fullName evidence="2">Polysaccharide pyruvyl transferase family protein</fullName>
    </submittedName>
</protein>